<keyword evidence="2" id="KW-1185">Reference proteome</keyword>
<reference evidence="1 2" key="1">
    <citation type="submission" date="2018-12" db="EMBL/GenBank/DDBJ databases">
        <authorList>
            <consortium name="Pathogen Informatics"/>
        </authorList>
    </citation>
    <scope>NUCLEOTIDE SEQUENCE [LARGE SCALE GENOMIC DNA]</scope>
    <source>
        <strain evidence="1 2">NCTC10485</strain>
    </source>
</reference>
<proteinExistence type="predicted"/>
<dbReference type="Proteomes" id="UP000282551">
    <property type="component" value="Chromosome"/>
</dbReference>
<dbReference type="RefSeq" id="WP_235666197.1">
    <property type="nucleotide sequence ID" value="NZ_AP022604.1"/>
</dbReference>
<dbReference type="EMBL" id="LR134355">
    <property type="protein sequence ID" value="VEG49371.1"/>
    <property type="molecule type" value="Genomic_DNA"/>
</dbReference>
<sequence>MSHAFPRPSDGPVNGPVNGPLYAAAFGDIPERWPLPPAQDSVQRWLRAVTAGGQGRYGAARTELALLRREAPAGPLASLGHSTEASLWRQLGWHARARGWDGRALLLAGDDREARTDALVGLAADALGLGRFALSERLLQQARSEQPTASVDRHAVRIAWVSAELAMAQGHPDPALDHAQRGVALAADGTSVRHRVKSDVVLAAALCCAGRVPEATALADGLLARTEAHGLTPLRWAVASLLLGIGSAVHTVEQVRLIRDTAADVVGQRGGAWCAR</sequence>
<name>A0A3S4VDS5_MYCCI</name>
<protein>
    <submittedName>
        <fullName evidence="1">Predicted ATPase</fullName>
    </submittedName>
</protein>
<organism evidence="1 2">
    <name type="scientific">Mycolicibacterium chitae</name>
    <name type="common">Mycobacterium chitae</name>
    <dbReference type="NCBI Taxonomy" id="1792"/>
    <lineage>
        <taxon>Bacteria</taxon>
        <taxon>Bacillati</taxon>
        <taxon>Actinomycetota</taxon>
        <taxon>Actinomycetes</taxon>
        <taxon>Mycobacteriales</taxon>
        <taxon>Mycobacteriaceae</taxon>
        <taxon>Mycolicibacterium</taxon>
    </lineage>
</organism>
<dbReference type="Gene3D" id="1.25.40.10">
    <property type="entry name" value="Tetratricopeptide repeat domain"/>
    <property type="match status" value="1"/>
</dbReference>
<dbReference type="SUPFAM" id="SSF48452">
    <property type="entry name" value="TPR-like"/>
    <property type="match status" value="1"/>
</dbReference>
<dbReference type="AlphaFoldDB" id="A0A3S4VDS5"/>
<gene>
    <name evidence="1" type="ORF">NCTC10485_03679</name>
</gene>
<evidence type="ECO:0000313" key="2">
    <source>
        <dbReference type="Proteomes" id="UP000282551"/>
    </source>
</evidence>
<evidence type="ECO:0000313" key="1">
    <source>
        <dbReference type="EMBL" id="VEG49371.1"/>
    </source>
</evidence>
<accession>A0A3S4VDS5</accession>
<dbReference type="InterPro" id="IPR011990">
    <property type="entry name" value="TPR-like_helical_dom_sf"/>
</dbReference>